<evidence type="ECO:0000313" key="11">
    <source>
        <dbReference type="Proteomes" id="UP000054498"/>
    </source>
</evidence>
<comment type="pathway">
    <text evidence="2">Glycan biosynthesis; starch biosynthesis.</text>
</comment>
<comment type="catalytic activity">
    <reaction evidence="1">
        <text>[(1-&gt;4)-alpha-D-glucosyl](n) + ADP-alpha-D-glucose = [(1-&gt;4)-alpha-D-glucosyl](n+1) + ADP + H(+)</text>
        <dbReference type="Rhea" id="RHEA:18189"/>
        <dbReference type="Rhea" id="RHEA-COMP:9584"/>
        <dbReference type="Rhea" id="RHEA-COMP:9587"/>
        <dbReference type="ChEBI" id="CHEBI:15378"/>
        <dbReference type="ChEBI" id="CHEBI:15444"/>
        <dbReference type="ChEBI" id="CHEBI:57498"/>
        <dbReference type="ChEBI" id="CHEBI:456216"/>
        <dbReference type="EC" id="2.4.1.21"/>
    </reaction>
</comment>
<feature type="coiled-coil region" evidence="7">
    <location>
        <begin position="72"/>
        <end position="99"/>
    </location>
</feature>
<keyword evidence="6" id="KW-0750">Starch biosynthesis</keyword>
<feature type="region of interest" description="Disordered" evidence="8">
    <location>
        <begin position="1"/>
        <end position="29"/>
    </location>
</feature>
<evidence type="ECO:0000256" key="4">
    <source>
        <dbReference type="ARBA" id="ARBA00022676"/>
    </source>
</evidence>
<reference evidence="10 11" key="1">
    <citation type="journal article" date="2013" name="BMC Genomics">
        <title>Reconstruction of the lipid metabolism for the microalga Monoraphidium neglectum from its genome sequence reveals characteristics suitable for biofuel production.</title>
        <authorList>
            <person name="Bogen C."/>
            <person name="Al-Dilaimi A."/>
            <person name="Albersmeier A."/>
            <person name="Wichmann J."/>
            <person name="Grundmann M."/>
            <person name="Rupp O."/>
            <person name="Lauersen K.J."/>
            <person name="Blifernez-Klassen O."/>
            <person name="Kalinowski J."/>
            <person name="Goesmann A."/>
            <person name="Mussgnug J.H."/>
            <person name="Kruse O."/>
        </authorList>
    </citation>
    <scope>NUCLEOTIDE SEQUENCE [LARGE SCALE GENOMIC DNA]</scope>
    <source>
        <strain evidence="10 11">SAG 48.87</strain>
    </source>
</reference>
<accession>A0A0D2KDI5</accession>
<dbReference type="GO" id="GO:0019252">
    <property type="term" value="P:starch biosynthetic process"/>
    <property type="evidence" value="ECO:0007669"/>
    <property type="project" value="UniProtKB-UniPathway"/>
</dbReference>
<dbReference type="PANTHER" id="PTHR46083:SF1">
    <property type="entry name" value="GLYCOGEN SYNTHASE 2-RELATED"/>
    <property type="match status" value="1"/>
</dbReference>
<evidence type="ECO:0000259" key="9">
    <source>
        <dbReference type="Pfam" id="PF08323"/>
    </source>
</evidence>
<proteinExistence type="predicted"/>
<keyword evidence="5 10" id="KW-0808">Transferase</keyword>
<evidence type="ECO:0000256" key="8">
    <source>
        <dbReference type="SAM" id="MobiDB-lite"/>
    </source>
</evidence>
<evidence type="ECO:0000256" key="1">
    <source>
        <dbReference type="ARBA" id="ARBA00001478"/>
    </source>
</evidence>
<feature type="region of interest" description="Disordered" evidence="8">
    <location>
        <begin position="53"/>
        <end position="72"/>
    </location>
</feature>
<dbReference type="Gene3D" id="3.40.50.2000">
    <property type="entry name" value="Glycogen Phosphorylase B"/>
    <property type="match status" value="1"/>
</dbReference>
<evidence type="ECO:0000313" key="10">
    <source>
        <dbReference type="EMBL" id="KIY93888.1"/>
    </source>
</evidence>
<dbReference type="RefSeq" id="XP_013892908.1">
    <property type="nucleotide sequence ID" value="XM_014037454.1"/>
</dbReference>
<feature type="region of interest" description="Disordered" evidence="8">
    <location>
        <begin position="112"/>
        <end position="142"/>
    </location>
</feature>
<dbReference type="OrthoDB" id="2018403at2759"/>
<feature type="compositionally biased region" description="Low complexity" evidence="8">
    <location>
        <begin position="112"/>
        <end position="123"/>
    </location>
</feature>
<gene>
    <name evidence="10" type="ORF">MNEG_14073</name>
</gene>
<evidence type="ECO:0000256" key="5">
    <source>
        <dbReference type="ARBA" id="ARBA00022679"/>
    </source>
</evidence>
<protein>
    <recommendedName>
        <fullName evidence="3">starch synthase</fullName>
        <ecNumber evidence="3">2.4.1.21</ecNumber>
    </recommendedName>
</protein>
<keyword evidence="11" id="KW-1185">Reference proteome</keyword>
<dbReference type="GeneID" id="25731599"/>
<dbReference type="GO" id="GO:0009011">
    <property type="term" value="F:alpha-1,4-glucan glucosyltransferase (ADP-glucose donor) activity"/>
    <property type="evidence" value="ECO:0007669"/>
    <property type="project" value="UniProtKB-EC"/>
</dbReference>
<sequence length="252" mass="25620">MMCRTTAGGRPRGAVHASDARRAAPAAPLRCVPSASRGAVHARPLPVCQAANLRQQQKPAAPSTAASGGDAAARMAQELEALRRENALLKQQLRQAGLSGADTSTTVAAPEAPTAAAAAEAPVAQPPAAAPRREAGRGGAAGAAAAAGTEAFLRRLEAGVAWPDPSTPFWEAAPRSEAMPFDVGAGPPEAPPQDARPLQVVHFTAELAPIAKVGGLGDVVTGLARACLARGHAVNVLLPFYECLPLSSKHCR</sequence>
<feature type="compositionally biased region" description="Low complexity" evidence="8">
    <location>
        <begin position="59"/>
        <end position="72"/>
    </location>
</feature>
<dbReference type="AlphaFoldDB" id="A0A0D2KDI5"/>
<evidence type="ECO:0000256" key="7">
    <source>
        <dbReference type="SAM" id="Coils"/>
    </source>
</evidence>
<dbReference type="Proteomes" id="UP000054498">
    <property type="component" value="Unassembled WGS sequence"/>
</dbReference>
<dbReference type="STRING" id="145388.A0A0D2KDI5"/>
<evidence type="ECO:0000256" key="3">
    <source>
        <dbReference type="ARBA" id="ARBA00012588"/>
    </source>
</evidence>
<dbReference type="KEGG" id="mng:MNEG_14073"/>
<dbReference type="Pfam" id="PF08323">
    <property type="entry name" value="Glyco_transf_5"/>
    <property type="match status" value="1"/>
</dbReference>
<organism evidence="10 11">
    <name type="scientific">Monoraphidium neglectum</name>
    <dbReference type="NCBI Taxonomy" id="145388"/>
    <lineage>
        <taxon>Eukaryota</taxon>
        <taxon>Viridiplantae</taxon>
        <taxon>Chlorophyta</taxon>
        <taxon>core chlorophytes</taxon>
        <taxon>Chlorophyceae</taxon>
        <taxon>CS clade</taxon>
        <taxon>Sphaeropleales</taxon>
        <taxon>Selenastraceae</taxon>
        <taxon>Monoraphidium</taxon>
    </lineage>
</organism>
<evidence type="ECO:0000256" key="2">
    <source>
        <dbReference type="ARBA" id="ARBA00004727"/>
    </source>
</evidence>
<dbReference type="EC" id="2.4.1.21" evidence="3"/>
<evidence type="ECO:0000256" key="6">
    <source>
        <dbReference type="ARBA" id="ARBA00022922"/>
    </source>
</evidence>
<dbReference type="SUPFAM" id="SSF53756">
    <property type="entry name" value="UDP-Glycosyltransferase/glycogen phosphorylase"/>
    <property type="match status" value="1"/>
</dbReference>
<dbReference type="EMBL" id="KK104455">
    <property type="protein sequence ID" value="KIY93888.1"/>
    <property type="molecule type" value="Genomic_DNA"/>
</dbReference>
<keyword evidence="4 10" id="KW-0328">Glycosyltransferase</keyword>
<dbReference type="InterPro" id="IPR013534">
    <property type="entry name" value="Starch_synth_cat_dom"/>
</dbReference>
<feature type="domain" description="Starch synthase catalytic" evidence="9">
    <location>
        <begin position="199"/>
        <end position="247"/>
    </location>
</feature>
<dbReference type="UniPathway" id="UPA00152"/>
<dbReference type="PANTHER" id="PTHR46083">
    <property type="match status" value="1"/>
</dbReference>
<name>A0A0D2KDI5_9CHLO</name>
<keyword evidence="7" id="KW-0175">Coiled coil</keyword>